<comment type="caution">
    <text evidence="1">The sequence shown here is derived from an EMBL/GenBank/DDBJ whole genome shotgun (WGS) entry which is preliminary data.</text>
</comment>
<keyword evidence="2" id="KW-1185">Reference proteome</keyword>
<proteinExistence type="predicted"/>
<dbReference type="Pfam" id="PF04177">
    <property type="entry name" value="TAP42"/>
    <property type="match status" value="1"/>
</dbReference>
<feature type="non-terminal residue" evidence="1">
    <location>
        <position position="1"/>
    </location>
</feature>
<dbReference type="Gene3D" id="1.25.40.540">
    <property type="entry name" value="TAP42-like family"/>
    <property type="match status" value="1"/>
</dbReference>
<name>A0ABN9XZ48_9DINO</name>
<feature type="non-terminal residue" evidence="1">
    <location>
        <position position="115"/>
    </location>
</feature>
<organism evidence="1 2">
    <name type="scientific">Prorocentrum cordatum</name>
    <dbReference type="NCBI Taxonomy" id="2364126"/>
    <lineage>
        <taxon>Eukaryota</taxon>
        <taxon>Sar</taxon>
        <taxon>Alveolata</taxon>
        <taxon>Dinophyceae</taxon>
        <taxon>Prorocentrales</taxon>
        <taxon>Prorocentraceae</taxon>
        <taxon>Prorocentrum</taxon>
    </lineage>
</organism>
<sequence length="115" mass="13156">ACDRIAKRDGDDFPEQQDLEGLASRIRAVAFRVRELRLFSPNEELDDISTADLKFLLVPFLLAQVTSATRDLSRRLEWLRNALVFWRGFAADCQRLGIGHDADLRAIDRSPEERA</sequence>
<dbReference type="InterPro" id="IPR038511">
    <property type="entry name" value="TAP42/TAP46-like_sf"/>
</dbReference>
<dbReference type="EMBL" id="CAUYUJ010021343">
    <property type="protein sequence ID" value="CAK0904066.1"/>
    <property type="molecule type" value="Genomic_DNA"/>
</dbReference>
<dbReference type="PANTHER" id="PTHR10933:SF9">
    <property type="entry name" value="IMMUNOGLOBULIN-BINDING PROTEIN 1"/>
    <property type="match status" value="1"/>
</dbReference>
<protein>
    <submittedName>
        <fullName evidence="1">Uncharacterized protein</fullName>
    </submittedName>
</protein>
<accession>A0ABN9XZ48</accession>
<evidence type="ECO:0000313" key="1">
    <source>
        <dbReference type="EMBL" id="CAK0904066.1"/>
    </source>
</evidence>
<gene>
    <name evidence="1" type="ORF">PCOR1329_LOCUS80208</name>
</gene>
<evidence type="ECO:0000313" key="2">
    <source>
        <dbReference type="Proteomes" id="UP001189429"/>
    </source>
</evidence>
<dbReference type="PANTHER" id="PTHR10933">
    <property type="entry name" value="IMMUNOGLOBULIN-BINDING PROTEIN 1"/>
    <property type="match status" value="1"/>
</dbReference>
<reference evidence="1" key="1">
    <citation type="submission" date="2023-10" db="EMBL/GenBank/DDBJ databases">
        <authorList>
            <person name="Chen Y."/>
            <person name="Shah S."/>
            <person name="Dougan E. K."/>
            <person name="Thang M."/>
            <person name="Chan C."/>
        </authorList>
    </citation>
    <scope>NUCLEOTIDE SEQUENCE [LARGE SCALE GENOMIC DNA]</scope>
</reference>
<dbReference type="Proteomes" id="UP001189429">
    <property type="component" value="Unassembled WGS sequence"/>
</dbReference>
<dbReference type="InterPro" id="IPR007304">
    <property type="entry name" value="TAP46-like"/>
</dbReference>